<evidence type="ECO:0000313" key="12">
    <source>
        <dbReference type="Proteomes" id="UP000015104"/>
    </source>
</evidence>
<dbReference type="eggNOG" id="KOG2655">
    <property type="taxonomic scope" value="Eukaryota"/>
</dbReference>
<dbReference type="Pfam" id="PF00735">
    <property type="entry name" value="Septin"/>
    <property type="match status" value="1"/>
</dbReference>
<keyword evidence="3 7" id="KW-0547">Nucleotide-binding</keyword>
<evidence type="ECO:0000256" key="1">
    <source>
        <dbReference type="ARBA" id="ARBA00004626"/>
    </source>
</evidence>
<organism evidence="11 12">
    <name type="scientific">Tetranychus urticae</name>
    <name type="common">Two-spotted spider mite</name>
    <dbReference type="NCBI Taxonomy" id="32264"/>
    <lineage>
        <taxon>Eukaryota</taxon>
        <taxon>Metazoa</taxon>
        <taxon>Ecdysozoa</taxon>
        <taxon>Arthropoda</taxon>
        <taxon>Chelicerata</taxon>
        <taxon>Arachnida</taxon>
        <taxon>Acari</taxon>
        <taxon>Acariformes</taxon>
        <taxon>Trombidiformes</taxon>
        <taxon>Prostigmata</taxon>
        <taxon>Eleutherengona</taxon>
        <taxon>Raphignathae</taxon>
        <taxon>Tetranychoidea</taxon>
        <taxon>Tetranychidae</taxon>
        <taxon>Tetranychus</taxon>
    </lineage>
</organism>
<feature type="domain" description="Septin-type G" evidence="10">
    <location>
        <begin position="121"/>
        <end position="390"/>
    </location>
</feature>
<dbReference type="GO" id="GO:0005856">
    <property type="term" value="C:cytoskeleton"/>
    <property type="evidence" value="ECO:0007669"/>
    <property type="project" value="UniProtKB-ARBA"/>
</dbReference>
<dbReference type="InterPro" id="IPR027417">
    <property type="entry name" value="P-loop_NTPase"/>
</dbReference>
<dbReference type="GO" id="GO:0032154">
    <property type="term" value="C:cleavage furrow"/>
    <property type="evidence" value="ECO:0007669"/>
    <property type="project" value="UniProtKB-SubCell"/>
</dbReference>
<feature type="compositionally biased region" description="Polar residues" evidence="9">
    <location>
        <begin position="1"/>
        <end position="18"/>
    </location>
</feature>
<keyword evidence="4 8" id="KW-0175">Coiled coil</keyword>
<dbReference type="CDD" id="cd01850">
    <property type="entry name" value="CDC_Septin"/>
    <property type="match status" value="1"/>
</dbReference>
<dbReference type="FunFam" id="3.40.50.300:FF:000162">
    <property type="entry name" value="septin-7 isoform X1"/>
    <property type="match status" value="1"/>
</dbReference>
<evidence type="ECO:0000256" key="7">
    <source>
        <dbReference type="RuleBase" id="RU004560"/>
    </source>
</evidence>
<comment type="subcellular location">
    <subcellularLocation>
        <location evidence="1">Cleavage furrow</location>
    </subcellularLocation>
</comment>
<keyword evidence="2" id="KW-0132">Cell division</keyword>
<dbReference type="EMBL" id="CAEY01000075">
    <property type="status" value="NOT_ANNOTATED_CDS"/>
    <property type="molecule type" value="Genomic_DNA"/>
</dbReference>
<reference evidence="11" key="2">
    <citation type="submission" date="2015-06" db="UniProtKB">
        <authorList>
            <consortium name="EnsemblMetazoa"/>
        </authorList>
    </citation>
    <scope>IDENTIFICATION</scope>
</reference>
<dbReference type="STRING" id="32264.T1KHH1"/>
<evidence type="ECO:0000256" key="2">
    <source>
        <dbReference type="ARBA" id="ARBA00022618"/>
    </source>
</evidence>
<dbReference type="EnsemblMetazoa" id="tetur11g04380.1">
    <property type="protein sequence ID" value="tetur11g04380.1"/>
    <property type="gene ID" value="tetur11g04380"/>
</dbReference>
<feature type="compositionally biased region" description="Low complexity" evidence="9">
    <location>
        <begin position="30"/>
        <end position="55"/>
    </location>
</feature>
<feature type="region of interest" description="Disordered" evidence="9">
    <location>
        <begin position="1"/>
        <end position="55"/>
    </location>
</feature>
<dbReference type="InterPro" id="IPR030379">
    <property type="entry name" value="G_SEPTIN_dom"/>
</dbReference>
<keyword evidence="6" id="KW-0131">Cell cycle</keyword>
<evidence type="ECO:0000313" key="11">
    <source>
        <dbReference type="EnsemblMetazoa" id="tetur11g04380.1"/>
    </source>
</evidence>
<dbReference type="GO" id="GO:0005525">
    <property type="term" value="F:GTP binding"/>
    <property type="evidence" value="ECO:0007669"/>
    <property type="project" value="UniProtKB-KW"/>
</dbReference>
<dbReference type="Proteomes" id="UP000015104">
    <property type="component" value="Unassembled WGS sequence"/>
</dbReference>
<comment type="similarity">
    <text evidence="7">Belongs to the TRAFAC class TrmE-Era-EngA-EngB-Septin-like GTPase superfamily. Septin GTPase family.</text>
</comment>
<dbReference type="PROSITE" id="PS51719">
    <property type="entry name" value="G_SEPTIN"/>
    <property type="match status" value="1"/>
</dbReference>
<feature type="coiled-coil region" evidence="8">
    <location>
        <begin position="405"/>
        <end position="476"/>
    </location>
</feature>
<accession>T1KHH1</accession>
<evidence type="ECO:0000256" key="8">
    <source>
        <dbReference type="SAM" id="Coils"/>
    </source>
</evidence>
<dbReference type="Gene3D" id="3.40.50.300">
    <property type="entry name" value="P-loop containing nucleotide triphosphate hydrolases"/>
    <property type="match status" value="1"/>
</dbReference>
<sequence length="534" mass="61588">MMSQSIRSAVNPPTSLLNSKRDLYSTRDISQSSVNSSTDSLLNSTSALSSSTRNALSGSKTDLMYSRSRNLYRDTLDSAETRRSMLSSATPQDKLMVAKDSERNVGFSDLPNQIHRKTIKKGFEFTLMVVGESELGKSTLVNSMFLTDIYSDEYPGPSKRLSKTVDVQATKVNLKEKNVNLSLTIVDTPGFGDSLDNTNSWQKISEYIEDRYEEYLNAETKLHRTHIPDNRVHCCLYFILPRVTLRAIDIEFMKNLQDKVNIIPIIAKADTLTEEECQQMKKNVMNQIAQHKIRIYEFPDCDDEDDAKLLKQLKARIPFAVVGSNQVVDTPSGERKRARKYPWGTIEIDNLEHCDFIALRMMLIKYFMLDLVDTTNNVHYENYRCRKLSGVGTEKSSKDNNINPLAQMEEERKASEAKLRRLEQEMDHVFETKVKAKEQKLEEMEAEILRFDEQNRKVHEKEVQELADKRAAFEKERDAFEVIAREMEEMRKNTLEANIREKPDLRRSTSSLSSRKSLNLGFKTMKQIGMWRPH</sequence>
<protein>
    <recommendedName>
        <fullName evidence="10">Septin-type G domain-containing protein</fullName>
    </recommendedName>
</protein>
<proteinExistence type="inferred from homology"/>
<keyword evidence="5 7" id="KW-0342">GTP-binding</keyword>
<dbReference type="HOGENOM" id="CLU_017718_4_1_1"/>
<evidence type="ECO:0000259" key="10">
    <source>
        <dbReference type="PROSITE" id="PS51719"/>
    </source>
</evidence>
<dbReference type="PANTHER" id="PTHR18884">
    <property type="entry name" value="SEPTIN"/>
    <property type="match status" value="1"/>
</dbReference>
<evidence type="ECO:0000256" key="9">
    <source>
        <dbReference type="SAM" id="MobiDB-lite"/>
    </source>
</evidence>
<dbReference type="GO" id="GO:0051301">
    <property type="term" value="P:cell division"/>
    <property type="evidence" value="ECO:0007669"/>
    <property type="project" value="UniProtKB-KW"/>
</dbReference>
<evidence type="ECO:0000256" key="3">
    <source>
        <dbReference type="ARBA" id="ARBA00022741"/>
    </source>
</evidence>
<keyword evidence="12" id="KW-1185">Reference proteome</keyword>
<evidence type="ECO:0000256" key="5">
    <source>
        <dbReference type="ARBA" id="ARBA00023134"/>
    </source>
</evidence>
<dbReference type="InterPro" id="IPR016491">
    <property type="entry name" value="Septin"/>
</dbReference>
<name>T1KHH1_TETUR</name>
<evidence type="ECO:0000256" key="6">
    <source>
        <dbReference type="ARBA" id="ARBA00023306"/>
    </source>
</evidence>
<dbReference type="AlphaFoldDB" id="T1KHH1"/>
<dbReference type="SUPFAM" id="SSF52540">
    <property type="entry name" value="P-loop containing nucleoside triphosphate hydrolases"/>
    <property type="match status" value="1"/>
</dbReference>
<reference evidence="12" key="1">
    <citation type="submission" date="2011-08" db="EMBL/GenBank/DDBJ databases">
        <authorList>
            <person name="Rombauts S."/>
        </authorList>
    </citation>
    <scope>NUCLEOTIDE SEQUENCE</scope>
    <source>
        <strain evidence="12">London</strain>
    </source>
</reference>
<evidence type="ECO:0000256" key="4">
    <source>
        <dbReference type="ARBA" id="ARBA00023054"/>
    </source>
</evidence>